<dbReference type="AlphaFoldDB" id="A0AA37Q2W6"/>
<dbReference type="Proteomes" id="UP001165663">
    <property type="component" value="Unassembled WGS sequence"/>
</dbReference>
<sequence length="73" mass="7880">MSAPPATGPGSARAGLGALIDVTRTAVTATIDTVRPKCRLIAIRLWSPYDSDRAYVLRDVPVCFVRPPYYGCL</sequence>
<accession>A0AA37Q2W6</accession>
<reference evidence="1" key="1">
    <citation type="submission" date="2022-07" db="EMBL/GenBank/DDBJ databases">
        <title>Mycobacterium kiyosense sp. nov., scotochromogenic slow-glowing species isolated from respiratory specimens.</title>
        <authorList>
            <person name="Fukano H."/>
            <person name="Kazumi Y."/>
            <person name="Sakagami N."/>
            <person name="Ato M."/>
            <person name="Mitarai S."/>
            <person name="Hoshino Y."/>
        </authorList>
    </citation>
    <scope>NUCLEOTIDE SEQUENCE</scope>
    <source>
        <strain evidence="1">SRL2020-028</strain>
    </source>
</reference>
<name>A0AA37Q2W6_9MYCO</name>
<gene>
    <name evidence="1" type="ORF">SRL2020028_57240</name>
</gene>
<organism evidence="1 2">
    <name type="scientific">Mycobacterium kiyosense</name>
    <dbReference type="NCBI Taxonomy" id="2871094"/>
    <lineage>
        <taxon>Bacteria</taxon>
        <taxon>Bacillati</taxon>
        <taxon>Actinomycetota</taxon>
        <taxon>Actinomycetes</taxon>
        <taxon>Mycobacteriales</taxon>
        <taxon>Mycobacteriaceae</taxon>
        <taxon>Mycobacterium</taxon>
    </lineage>
</organism>
<evidence type="ECO:0000313" key="1">
    <source>
        <dbReference type="EMBL" id="GLB86468.1"/>
    </source>
</evidence>
<evidence type="ECO:0000313" key="2">
    <source>
        <dbReference type="Proteomes" id="UP001165663"/>
    </source>
</evidence>
<proteinExistence type="predicted"/>
<dbReference type="EMBL" id="BRXE01000143">
    <property type="protein sequence ID" value="GLB86468.1"/>
    <property type="molecule type" value="Genomic_DNA"/>
</dbReference>
<protein>
    <submittedName>
        <fullName evidence="1">Uncharacterized protein</fullName>
    </submittedName>
</protein>
<comment type="caution">
    <text evidence="1">The sequence shown here is derived from an EMBL/GenBank/DDBJ whole genome shotgun (WGS) entry which is preliminary data.</text>
</comment>